<evidence type="ECO:0000256" key="6">
    <source>
        <dbReference type="ARBA" id="ARBA00023242"/>
    </source>
</evidence>
<evidence type="ECO:0000256" key="7">
    <source>
        <dbReference type="SAM" id="MobiDB-lite"/>
    </source>
</evidence>
<evidence type="ECO:0000256" key="4">
    <source>
        <dbReference type="ARBA" id="ARBA00023125"/>
    </source>
</evidence>
<dbReference type="PROSITE" id="PS50217">
    <property type="entry name" value="BZIP"/>
    <property type="match status" value="1"/>
</dbReference>
<dbReference type="Gene3D" id="1.20.5.170">
    <property type="match status" value="1"/>
</dbReference>
<dbReference type="GO" id="GO:0003700">
    <property type="term" value="F:DNA-binding transcription factor activity"/>
    <property type="evidence" value="ECO:0007669"/>
    <property type="project" value="InterPro"/>
</dbReference>
<feature type="region of interest" description="Disordered" evidence="7">
    <location>
        <begin position="192"/>
        <end position="218"/>
    </location>
</feature>
<feature type="compositionally biased region" description="Low complexity" evidence="7">
    <location>
        <begin position="315"/>
        <end position="325"/>
    </location>
</feature>
<dbReference type="InterPro" id="IPR046347">
    <property type="entry name" value="bZIP_sf"/>
</dbReference>
<dbReference type="GO" id="GO:0003677">
    <property type="term" value="F:DNA binding"/>
    <property type="evidence" value="ECO:0007669"/>
    <property type="project" value="UniProtKB-KW"/>
</dbReference>
<dbReference type="SUPFAM" id="SSF57959">
    <property type="entry name" value="Leucine zipper domain"/>
    <property type="match status" value="1"/>
</dbReference>
<dbReference type="AlphaFoldDB" id="F4RM68"/>
<feature type="region of interest" description="Disordered" evidence="7">
    <location>
        <begin position="315"/>
        <end position="365"/>
    </location>
</feature>
<keyword evidence="6" id="KW-0539">Nucleus</keyword>
<dbReference type="KEGG" id="mlr:MELLADRAFT_77808"/>
<feature type="region of interest" description="Disordered" evidence="7">
    <location>
        <begin position="127"/>
        <end position="150"/>
    </location>
</feature>
<dbReference type="GO" id="GO:0005634">
    <property type="term" value="C:nucleus"/>
    <property type="evidence" value="ECO:0007669"/>
    <property type="project" value="UniProtKB-SubCell"/>
</dbReference>
<keyword evidence="10" id="KW-1185">Reference proteome</keyword>
<proteinExistence type="inferred from homology"/>
<evidence type="ECO:0000313" key="10">
    <source>
        <dbReference type="Proteomes" id="UP000001072"/>
    </source>
</evidence>
<dbReference type="STRING" id="747676.F4RM68"/>
<protein>
    <recommendedName>
        <fullName evidence="8">BZIP domain-containing protein</fullName>
    </recommendedName>
</protein>
<dbReference type="eggNOG" id="ENOG502T493">
    <property type="taxonomic scope" value="Eukaryota"/>
</dbReference>
<keyword evidence="5" id="KW-0804">Transcription</keyword>
<dbReference type="Proteomes" id="UP000001072">
    <property type="component" value="Unassembled WGS sequence"/>
</dbReference>
<dbReference type="EMBL" id="GL883108">
    <property type="protein sequence ID" value="EGG06370.1"/>
    <property type="molecule type" value="Genomic_DNA"/>
</dbReference>
<keyword evidence="4" id="KW-0238">DNA-binding</keyword>
<reference evidence="10" key="1">
    <citation type="journal article" date="2011" name="Proc. Natl. Acad. Sci. U.S.A.">
        <title>Obligate biotrophy features unraveled by the genomic analysis of rust fungi.</title>
        <authorList>
            <person name="Duplessis S."/>
            <person name="Cuomo C.A."/>
            <person name="Lin Y.-C."/>
            <person name="Aerts A."/>
            <person name="Tisserant E."/>
            <person name="Veneault-Fourrey C."/>
            <person name="Joly D.L."/>
            <person name="Hacquard S."/>
            <person name="Amselem J."/>
            <person name="Cantarel B.L."/>
            <person name="Chiu R."/>
            <person name="Coutinho P.M."/>
            <person name="Feau N."/>
            <person name="Field M."/>
            <person name="Frey P."/>
            <person name="Gelhaye E."/>
            <person name="Goldberg J."/>
            <person name="Grabherr M.G."/>
            <person name="Kodira C.D."/>
            <person name="Kohler A."/>
            <person name="Kuees U."/>
            <person name="Lindquist E.A."/>
            <person name="Lucas S.M."/>
            <person name="Mago R."/>
            <person name="Mauceli E."/>
            <person name="Morin E."/>
            <person name="Murat C."/>
            <person name="Pangilinan J.L."/>
            <person name="Park R."/>
            <person name="Pearson M."/>
            <person name="Quesneville H."/>
            <person name="Rouhier N."/>
            <person name="Sakthikumar S."/>
            <person name="Salamov A.A."/>
            <person name="Schmutz J."/>
            <person name="Selles B."/>
            <person name="Shapiro H."/>
            <person name="Tanguay P."/>
            <person name="Tuskan G.A."/>
            <person name="Henrissat B."/>
            <person name="Van de Peer Y."/>
            <person name="Rouze P."/>
            <person name="Ellis J.G."/>
            <person name="Dodds P.N."/>
            <person name="Schein J.E."/>
            <person name="Zhong S."/>
            <person name="Hamelin R.C."/>
            <person name="Grigoriev I.V."/>
            <person name="Szabo L.J."/>
            <person name="Martin F."/>
        </authorList>
    </citation>
    <scope>NUCLEOTIDE SEQUENCE [LARGE SCALE GENOMIC DNA]</scope>
    <source>
        <strain evidence="10">98AG31 / pathotype 3-4-7</strain>
    </source>
</reference>
<dbReference type="RefSeq" id="XP_007410204.1">
    <property type="nucleotide sequence ID" value="XM_007410142.1"/>
</dbReference>
<dbReference type="InterPro" id="IPR004827">
    <property type="entry name" value="bZIP"/>
</dbReference>
<dbReference type="PROSITE" id="PS00036">
    <property type="entry name" value="BZIP_BASIC"/>
    <property type="match status" value="1"/>
</dbReference>
<evidence type="ECO:0000256" key="5">
    <source>
        <dbReference type="ARBA" id="ARBA00023163"/>
    </source>
</evidence>
<evidence type="ECO:0000256" key="1">
    <source>
        <dbReference type="ARBA" id="ARBA00004123"/>
    </source>
</evidence>
<feature type="domain" description="BZIP" evidence="8">
    <location>
        <begin position="86"/>
        <end position="131"/>
    </location>
</feature>
<dbReference type="HOGENOM" id="CLU_541926_0_0_1"/>
<dbReference type="PANTHER" id="PTHR47416:SF8">
    <property type="entry name" value="BASIC-LEUCINE ZIPPER TRANSCRIPTION FACTOR E-RELATED"/>
    <property type="match status" value="1"/>
</dbReference>
<feature type="compositionally biased region" description="Low complexity" evidence="7">
    <location>
        <begin position="334"/>
        <end position="356"/>
    </location>
</feature>
<evidence type="ECO:0000259" key="8">
    <source>
        <dbReference type="PROSITE" id="PS50217"/>
    </source>
</evidence>
<accession>F4RM68</accession>
<dbReference type="GeneID" id="18933001"/>
<name>F4RM68_MELLP</name>
<dbReference type="SMART" id="SM00338">
    <property type="entry name" value="BRLZ"/>
    <property type="match status" value="1"/>
</dbReference>
<dbReference type="CDD" id="cd14812">
    <property type="entry name" value="bZIP_u3"/>
    <property type="match status" value="1"/>
</dbReference>
<dbReference type="InParanoid" id="F4RM68"/>
<dbReference type="OrthoDB" id="2529708at2759"/>
<dbReference type="PANTHER" id="PTHR47416">
    <property type="entry name" value="BASIC-LEUCINE ZIPPER TRANSCRIPTION FACTOR F-RELATED"/>
    <property type="match status" value="1"/>
</dbReference>
<comment type="subcellular location">
    <subcellularLocation>
        <location evidence="1">Nucleus</location>
    </subcellularLocation>
</comment>
<dbReference type="Pfam" id="PF00170">
    <property type="entry name" value="bZIP_1"/>
    <property type="match status" value="1"/>
</dbReference>
<evidence type="ECO:0000313" key="9">
    <source>
        <dbReference type="EMBL" id="EGG06370.1"/>
    </source>
</evidence>
<feature type="compositionally biased region" description="Low complexity" evidence="7">
    <location>
        <begin position="26"/>
        <end position="46"/>
    </location>
</feature>
<sequence length="503" mass="56612">MMSTPSHSLDLLTSSFIHSTSHPIHSIPISSSSPTPSSSNSDISISSKRKRLDELEPKPNKSFKSLNNYDHLPFDPFNPHPGMTKEERKMARMIRNRTAAQASRDRKKEHVTELEARVKELESQLLQFQSQPCPHQSHHQSHPVSLEPSPSILNHSISNLTFDLDVFSTHSSNQTHSNLSDAIDPSIILSPSSKDSVLPSSDSTDSKSISSAPSLPTTLSPAQAEYLSTVRIHLLEEENAQLKARLAFELKRSSEPSTFSEPFTNNITDHQEPINSIVPPSIPINSSPSSLAPFELDDGLLGLILKEEELENLLNSEPNSSLPSSMDWNSILFPTESNQSSSPSSSSRTPNEPNPNHESISTHPSFLDPTLISGEKKAVTPLPLRSIRSDQFGPVLTDCRLVASEEEVSLQRINWNLKNCVAQTNDLNWMLMWSWLAWNLSQIKTKEMLDLILPFRIHYHHLGFLNRVKDIKPKKKKKKNDQKKKKKRMDFISFLICWMKSFD</sequence>
<keyword evidence="3" id="KW-0805">Transcription regulation</keyword>
<evidence type="ECO:0000256" key="3">
    <source>
        <dbReference type="ARBA" id="ARBA00023015"/>
    </source>
</evidence>
<comment type="similarity">
    <text evidence="2">Belongs to the bZIP family.</text>
</comment>
<evidence type="ECO:0000256" key="2">
    <source>
        <dbReference type="ARBA" id="ARBA00007163"/>
    </source>
</evidence>
<organism evidence="10">
    <name type="scientific">Melampsora larici-populina (strain 98AG31 / pathotype 3-4-7)</name>
    <name type="common">Poplar leaf rust fungus</name>
    <dbReference type="NCBI Taxonomy" id="747676"/>
    <lineage>
        <taxon>Eukaryota</taxon>
        <taxon>Fungi</taxon>
        <taxon>Dikarya</taxon>
        <taxon>Basidiomycota</taxon>
        <taxon>Pucciniomycotina</taxon>
        <taxon>Pucciniomycetes</taxon>
        <taxon>Pucciniales</taxon>
        <taxon>Melampsoraceae</taxon>
        <taxon>Melampsora</taxon>
    </lineage>
</organism>
<dbReference type="VEuPathDB" id="FungiDB:MELLADRAFT_77808"/>
<gene>
    <name evidence="9" type="ORF">MELLADRAFT_77808</name>
</gene>
<feature type="region of interest" description="Disordered" evidence="7">
    <location>
        <begin position="26"/>
        <end position="81"/>
    </location>
</feature>